<sequence>LNKFQLAIEEFSKAVELYGEPTELNARFFYSLGDAYLREGTENCPLAVPYFQQAGEVSIAHADLAQQRLVECRRAGLESNQ</sequence>
<dbReference type="Gene3D" id="1.25.40.10">
    <property type="entry name" value="Tetratricopeptide repeat domain"/>
    <property type="match status" value="1"/>
</dbReference>
<gene>
    <name evidence="1" type="ORF">MNBD_CHLOROFLEXI01-5040</name>
</gene>
<organism evidence="1">
    <name type="scientific">hydrothermal vent metagenome</name>
    <dbReference type="NCBI Taxonomy" id="652676"/>
    <lineage>
        <taxon>unclassified sequences</taxon>
        <taxon>metagenomes</taxon>
        <taxon>ecological metagenomes</taxon>
    </lineage>
</organism>
<reference evidence="1" key="1">
    <citation type="submission" date="2018-06" db="EMBL/GenBank/DDBJ databases">
        <authorList>
            <person name="Zhirakovskaya E."/>
        </authorList>
    </citation>
    <scope>NUCLEOTIDE SEQUENCE</scope>
</reference>
<dbReference type="InterPro" id="IPR011990">
    <property type="entry name" value="TPR-like_helical_dom_sf"/>
</dbReference>
<dbReference type="EMBL" id="UOEU01000018">
    <property type="protein sequence ID" value="VAW29986.1"/>
    <property type="molecule type" value="Genomic_DNA"/>
</dbReference>
<dbReference type="AlphaFoldDB" id="A0A3B0VDF1"/>
<proteinExistence type="predicted"/>
<feature type="non-terminal residue" evidence="1">
    <location>
        <position position="1"/>
    </location>
</feature>
<name>A0A3B0VDF1_9ZZZZ</name>
<accession>A0A3B0VDF1</accession>
<protein>
    <submittedName>
        <fullName evidence="1">Uncharacterized protein</fullName>
    </submittedName>
</protein>
<evidence type="ECO:0000313" key="1">
    <source>
        <dbReference type="EMBL" id="VAW29986.1"/>
    </source>
</evidence>